<keyword evidence="3 5" id="KW-0328">Glycosyltransferase</keyword>
<protein>
    <recommendedName>
        <fullName evidence="5">Thymidine phosphorylase</fullName>
        <shortName evidence="5">TP</shortName>
        <ecNumber evidence="5">2.4.2.4</ecNumber>
    </recommendedName>
    <alternativeName>
        <fullName evidence="5">TdRPase</fullName>
    </alternativeName>
</protein>
<dbReference type="Gene3D" id="1.20.970.10">
    <property type="entry name" value="Transferase, Pyrimidine Nucleoside Phosphorylase, Chain C"/>
    <property type="match status" value="1"/>
</dbReference>
<dbReference type="InterPro" id="IPR000053">
    <property type="entry name" value="Thymidine/pyrmidine_PPase"/>
</dbReference>
<dbReference type="GO" id="GO:0004645">
    <property type="term" value="F:1,4-alpha-oligoglucan phosphorylase activity"/>
    <property type="evidence" value="ECO:0007669"/>
    <property type="project" value="InterPro"/>
</dbReference>
<dbReference type="Pfam" id="PF00591">
    <property type="entry name" value="Glycos_transf_3"/>
    <property type="match status" value="1"/>
</dbReference>
<dbReference type="PANTHER" id="PTHR10515">
    <property type="entry name" value="THYMIDINE PHOSPHORYLASE"/>
    <property type="match status" value="1"/>
</dbReference>
<comment type="pathway">
    <text evidence="5">Pyrimidine metabolism; dTMP biosynthesis via salvage pathway; dTMP from thymine: step 1/2.</text>
</comment>
<dbReference type="GO" id="GO:0009032">
    <property type="term" value="F:thymidine phosphorylase activity"/>
    <property type="evidence" value="ECO:0007669"/>
    <property type="project" value="UniProtKB-UniRule"/>
</dbReference>
<feature type="domain" description="Pyrimidine nucleoside phosphorylase C-terminal" evidence="6">
    <location>
        <begin position="420"/>
        <end position="493"/>
    </location>
</feature>
<dbReference type="Proteomes" id="UP000515163">
    <property type="component" value="Unplaced"/>
</dbReference>
<comment type="similarity">
    <text evidence="1 5">Belongs to the thymidine/pyrimidine-nucleoside phosphorylase family.</text>
</comment>
<gene>
    <name evidence="8" type="primary">LOC116289907</name>
</gene>
<proteinExistence type="inferred from homology"/>
<dbReference type="Pfam" id="PF02885">
    <property type="entry name" value="Glycos_trans_3N"/>
    <property type="match status" value="1"/>
</dbReference>
<dbReference type="GO" id="GO:0006206">
    <property type="term" value="P:pyrimidine nucleobase metabolic process"/>
    <property type="evidence" value="ECO:0007669"/>
    <property type="project" value="InterPro"/>
</dbReference>
<dbReference type="PROSITE" id="PS00647">
    <property type="entry name" value="THYMID_PHOSPHORYLASE"/>
    <property type="match status" value="1"/>
</dbReference>
<comment type="catalytic activity">
    <reaction evidence="5">
        <text>thymidine + phosphate = 2-deoxy-alpha-D-ribose 1-phosphate + thymine</text>
        <dbReference type="Rhea" id="RHEA:16037"/>
        <dbReference type="ChEBI" id="CHEBI:17748"/>
        <dbReference type="ChEBI" id="CHEBI:17821"/>
        <dbReference type="ChEBI" id="CHEBI:43474"/>
        <dbReference type="ChEBI" id="CHEBI:57259"/>
        <dbReference type="EC" id="2.4.2.4"/>
    </reaction>
</comment>
<dbReference type="SMART" id="SM00941">
    <property type="entry name" value="PYNP_C"/>
    <property type="match status" value="1"/>
</dbReference>
<dbReference type="PIRSF" id="PIRSF000478">
    <property type="entry name" value="TP_PyNP"/>
    <property type="match status" value="1"/>
</dbReference>
<dbReference type="UniPathway" id="UPA00578">
    <property type="reaction ID" value="UER00638"/>
</dbReference>
<dbReference type="NCBIfam" id="TIGR02644">
    <property type="entry name" value="Y_phosphoryl"/>
    <property type="match status" value="1"/>
</dbReference>
<dbReference type="GO" id="GO:0006213">
    <property type="term" value="P:pyrimidine nucleoside metabolic process"/>
    <property type="evidence" value="ECO:0007669"/>
    <property type="project" value="UniProtKB-UniRule"/>
</dbReference>
<dbReference type="InterPro" id="IPR018090">
    <property type="entry name" value="Pyrmidine_PPas_bac/euk"/>
</dbReference>
<dbReference type="GeneID" id="116289907"/>
<dbReference type="InterPro" id="IPR017872">
    <property type="entry name" value="Pyrmidine_PPase_CS"/>
</dbReference>
<dbReference type="InterPro" id="IPR036566">
    <property type="entry name" value="PYNP-like_C_sf"/>
</dbReference>
<dbReference type="InParanoid" id="A0A6P8H8D9"/>
<dbReference type="PANTHER" id="PTHR10515:SF0">
    <property type="entry name" value="THYMIDINE PHOSPHORYLASE"/>
    <property type="match status" value="1"/>
</dbReference>
<name>A0A6P8H8D9_ACTTE</name>
<keyword evidence="7" id="KW-1185">Reference proteome</keyword>
<sequence>MRLQKYSCKRGLLRLAGVFILDRIRKKSFSVKNCSGFAQTSVDRMNKNSDSNLSGIVWTGPKVMPEFRVTDLIATKRDGEALTRDQICFFASRVATGEISESQIGAMLMAIYLKGMNTEETVHLTDAMVKSGETLSWPEEWGNCIGDKHSTGGVGDKVSLPLAPALAACEVKVPMISGRGLGHTGGTLDKLESIPGFRVSLTPEEMKDVLKNVGCCIVGQNKSLVPADRVLYAVRDVTGTVDSDPLIASSIISKKVAESLTSLVLDVKCGRAAFAKTKERASVLARTLVNTCEKMGTRCKALVTSMDHPIGKTVGNSVEVAEAIQCLHGQGPDDLKELVCLLGGHLLNSLGKAHTPEEGMESIKLTLSNGMAIKKFSEMLVAQGVSQEIADALCNPDTNPYKYIPLATKSYEVKAQKSGIIKDIDALECATLCGSLGAGRQKSTDKIDHGVGMVFNVRVGEYIKEGETWVVIYHSGNLTDENVKALQNSIVIKESDSEESLPVQSRLIEVIDAPQD</sequence>
<evidence type="ECO:0000313" key="8">
    <source>
        <dbReference type="RefSeq" id="XP_031552709.1"/>
    </source>
</evidence>
<evidence type="ECO:0000259" key="6">
    <source>
        <dbReference type="SMART" id="SM00941"/>
    </source>
</evidence>
<evidence type="ECO:0000256" key="4">
    <source>
        <dbReference type="ARBA" id="ARBA00022679"/>
    </source>
</evidence>
<keyword evidence="4 5" id="KW-0808">Transferase</keyword>
<dbReference type="InterPro" id="IPR035902">
    <property type="entry name" value="Nuc_phospho_transferase"/>
</dbReference>
<comment type="function">
    <text evidence="5">Catalyzes the reversible phosphorolysis of thymidine. The produced molecules are then utilized as carbon and energy sources or in the rescue of pyrimidine bases for nucleotide synthesis.</text>
</comment>
<dbReference type="RefSeq" id="XP_031552709.1">
    <property type="nucleotide sequence ID" value="XM_031696849.1"/>
</dbReference>
<dbReference type="EC" id="2.4.2.4" evidence="5"/>
<dbReference type="InterPro" id="IPR013102">
    <property type="entry name" value="PYNP_C"/>
</dbReference>
<organism evidence="7 8">
    <name type="scientific">Actinia tenebrosa</name>
    <name type="common">Australian red waratah sea anemone</name>
    <dbReference type="NCBI Taxonomy" id="6105"/>
    <lineage>
        <taxon>Eukaryota</taxon>
        <taxon>Metazoa</taxon>
        <taxon>Cnidaria</taxon>
        <taxon>Anthozoa</taxon>
        <taxon>Hexacorallia</taxon>
        <taxon>Actiniaria</taxon>
        <taxon>Actiniidae</taxon>
        <taxon>Actinia</taxon>
    </lineage>
</organism>
<dbReference type="KEGG" id="aten:116289907"/>
<reference evidence="8" key="1">
    <citation type="submission" date="2025-08" db="UniProtKB">
        <authorList>
            <consortium name="RefSeq"/>
        </authorList>
    </citation>
    <scope>IDENTIFICATION</scope>
    <source>
        <tissue evidence="8">Tentacle</tissue>
    </source>
</reference>
<dbReference type="SUPFAM" id="SSF47648">
    <property type="entry name" value="Nucleoside phosphorylase/phosphoribosyltransferase N-terminal domain"/>
    <property type="match status" value="1"/>
</dbReference>
<comment type="subunit">
    <text evidence="2 5">Homodimer.</text>
</comment>
<dbReference type="NCBIfam" id="NF004490">
    <property type="entry name" value="PRK05820.1"/>
    <property type="match status" value="1"/>
</dbReference>
<dbReference type="FunFam" id="3.40.1030.10:FF:000003">
    <property type="entry name" value="Pyrimidine-nucleoside phosphorylase"/>
    <property type="match status" value="1"/>
</dbReference>
<dbReference type="SUPFAM" id="SSF54680">
    <property type="entry name" value="Pyrimidine nucleoside phosphorylase C-terminal domain"/>
    <property type="match status" value="1"/>
</dbReference>
<dbReference type="Gene3D" id="3.90.1170.30">
    <property type="entry name" value="Pyrimidine nucleoside phosphorylase-like, C-terminal domain"/>
    <property type="match status" value="1"/>
</dbReference>
<dbReference type="SUPFAM" id="SSF52418">
    <property type="entry name" value="Nucleoside phosphorylase/phosphoribosyltransferase catalytic domain"/>
    <property type="match status" value="1"/>
</dbReference>
<evidence type="ECO:0000256" key="2">
    <source>
        <dbReference type="ARBA" id="ARBA00011738"/>
    </source>
</evidence>
<dbReference type="Pfam" id="PF07831">
    <property type="entry name" value="PYNP_C"/>
    <property type="match status" value="1"/>
</dbReference>
<dbReference type="InterPro" id="IPR000312">
    <property type="entry name" value="Glycosyl_Trfase_fam3"/>
</dbReference>
<evidence type="ECO:0000256" key="5">
    <source>
        <dbReference type="PIRNR" id="PIRNR000478"/>
    </source>
</evidence>
<evidence type="ECO:0000313" key="7">
    <source>
        <dbReference type="Proteomes" id="UP000515163"/>
    </source>
</evidence>
<dbReference type="GO" id="GO:0005829">
    <property type="term" value="C:cytosol"/>
    <property type="evidence" value="ECO:0007669"/>
    <property type="project" value="TreeGrafter"/>
</dbReference>
<dbReference type="InterPro" id="IPR036320">
    <property type="entry name" value="Glycosyl_Trfase_fam3_N_dom_sf"/>
</dbReference>
<dbReference type="AlphaFoldDB" id="A0A6P8H8D9"/>
<dbReference type="Gene3D" id="3.40.1030.10">
    <property type="entry name" value="Nucleoside phosphorylase/phosphoribosyltransferase catalytic domain"/>
    <property type="match status" value="1"/>
</dbReference>
<dbReference type="OrthoDB" id="445007at2759"/>
<evidence type="ECO:0000256" key="3">
    <source>
        <dbReference type="ARBA" id="ARBA00022676"/>
    </source>
</evidence>
<evidence type="ECO:0000256" key="1">
    <source>
        <dbReference type="ARBA" id="ARBA00006915"/>
    </source>
</evidence>
<dbReference type="InterPro" id="IPR017459">
    <property type="entry name" value="Glycosyl_Trfase_fam3_N_dom"/>
</dbReference>
<accession>A0A6P8H8D9</accession>
<dbReference type="FunCoup" id="A0A6P8H8D9">
    <property type="interactions" value="267"/>
</dbReference>